<sequence>MGDIQWQIFAYIVSQVETPLISTVAEVLNAFLSFVAMPLRVALVLYIALTGLLVLRGEMTEAGAALFGRILKMILVVWVITGAGVYQQYVYDFFFTMLPKALADAMTSSGAVNVVKADTFDQVWLRAWRAGLEVWRTLGWSDIAEKAVVVLFWAAAILSTGFCFAIWLISRVILALYVALGPLLVPLVLFAATRAIFERWIGSLISCVILQVTTIVLLFIVLAVEQRVVGTIAVMGSVDPMVMLQVLLAGMIFFAVAAYVAFQLPAFAASLSGGLAFHTGALARAAQGAVGTTGHSRVDAQGDSHRVGRSGALGALHLAGSAGWRAAAGAGRPAHAPLRPPAGGSLSDRATPL</sequence>
<evidence type="ECO:0000256" key="3">
    <source>
        <dbReference type="ARBA" id="ARBA00022692"/>
    </source>
</evidence>
<feature type="transmembrane region" description="Helical" evidence="7">
    <location>
        <begin position="244"/>
        <end position="262"/>
    </location>
</feature>
<evidence type="ECO:0000256" key="6">
    <source>
        <dbReference type="SAM" id="MobiDB-lite"/>
    </source>
</evidence>
<dbReference type="GO" id="GO:0030255">
    <property type="term" value="P:protein secretion by the type IV secretion system"/>
    <property type="evidence" value="ECO:0007669"/>
    <property type="project" value="InterPro"/>
</dbReference>
<protein>
    <submittedName>
        <fullName evidence="8">TrbL/VirB6 plasmid conjugal transfer protein</fullName>
    </submittedName>
</protein>
<feature type="transmembrane region" description="Helical" evidence="7">
    <location>
        <begin position="30"/>
        <end position="54"/>
    </location>
</feature>
<organism evidence="8 9">
    <name type="scientific">Azospirillum oryzae</name>
    <dbReference type="NCBI Taxonomy" id="286727"/>
    <lineage>
        <taxon>Bacteria</taxon>
        <taxon>Pseudomonadati</taxon>
        <taxon>Pseudomonadota</taxon>
        <taxon>Alphaproteobacteria</taxon>
        <taxon>Rhodospirillales</taxon>
        <taxon>Azospirillaceae</taxon>
        <taxon>Azospirillum</taxon>
    </lineage>
</organism>
<dbReference type="GO" id="GO:0016020">
    <property type="term" value="C:membrane"/>
    <property type="evidence" value="ECO:0007669"/>
    <property type="project" value="UniProtKB-SubCell"/>
</dbReference>
<evidence type="ECO:0000256" key="4">
    <source>
        <dbReference type="ARBA" id="ARBA00022989"/>
    </source>
</evidence>
<keyword evidence="5 7" id="KW-0472">Membrane</keyword>
<evidence type="ECO:0000313" key="8">
    <source>
        <dbReference type="EMBL" id="SMF42907.1"/>
    </source>
</evidence>
<dbReference type="InterPro" id="IPR007688">
    <property type="entry name" value="Conjugal_tfr_TrbL/VirB6"/>
</dbReference>
<feature type="region of interest" description="Disordered" evidence="6">
    <location>
        <begin position="331"/>
        <end position="353"/>
    </location>
</feature>
<name>A0A1X7EZX1_9PROT</name>
<feature type="transmembrane region" description="Helical" evidence="7">
    <location>
        <begin position="66"/>
        <end position="89"/>
    </location>
</feature>
<evidence type="ECO:0000256" key="2">
    <source>
        <dbReference type="ARBA" id="ARBA00007802"/>
    </source>
</evidence>
<feature type="transmembrane region" description="Helical" evidence="7">
    <location>
        <begin position="203"/>
        <end position="224"/>
    </location>
</feature>
<evidence type="ECO:0000256" key="7">
    <source>
        <dbReference type="SAM" id="Phobius"/>
    </source>
</evidence>
<dbReference type="STRING" id="286727.SAMN02982917_2163"/>
<dbReference type="EMBL" id="FXAK01000004">
    <property type="protein sequence ID" value="SMF42907.1"/>
    <property type="molecule type" value="Genomic_DNA"/>
</dbReference>
<dbReference type="AlphaFoldDB" id="A0A1X7EZX1"/>
<feature type="transmembrane region" description="Helical" evidence="7">
    <location>
        <begin position="147"/>
        <end position="169"/>
    </location>
</feature>
<proteinExistence type="inferred from homology"/>
<feature type="compositionally biased region" description="Low complexity" evidence="6">
    <location>
        <begin position="331"/>
        <end position="344"/>
    </location>
</feature>
<keyword evidence="4 7" id="KW-1133">Transmembrane helix</keyword>
<accession>A0A1X7EZX1</accession>
<evidence type="ECO:0000256" key="5">
    <source>
        <dbReference type="ARBA" id="ARBA00023136"/>
    </source>
</evidence>
<dbReference type="RefSeq" id="WP_085085080.1">
    <property type="nucleotide sequence ID" value="NZ_FXAK01000004.1"/>
</dbReference>
<dbReference type="Pfam" id="PF04610">
    <property type="entry name" value="TrbL"/>
    <property type="match status" value="1"/>
</dbReference>
<dbReference type="Proteomes" id="UP000192936">
    <property type="component" value="Unassembled WGS sequence"/>
</dbReference>
<evidence type="ECO:0000313" key="9">
    <source>
        <dbReference type="Proteomes" id="UP000192936"/>
    </source>
</evidence>
<keyword evidence="3 7" id="KW-0812">Transmembrane</keyword>
<comment type="similarity">
    <text evidence="2">Belongs to the TrbL/VirB6 family.</text>
</comment>
<comment type="subcellular location">
    <subcellularLocation>
        <location evidence="1">Membrane</location>
        <topology evidence="1">Multi-pass membrane protein</topology>
    </subcellularLocation>
</comment>
<feature type="transmembrane region" description="Helical" evidence="7">
    <location>
        <begin position="176"/>
        <end position="197"/>
    </location>
</feature>
<evidence type="ECO:0000256" key="1">
    <source>
        <dbReference type="ARBA" id="ARBA00004141"/>
    </source>
</evidence>
<gene>
    <name evidence="8" type="ORF">SAMN02982917_2163</name>
</gene>
<dbReference type="OrthoDB" id="7854576at2"/>
<reference evidence="8 9" key="1">
    <citation type="submission" date="2017-04" db="EMBL/GenBank/DDBJ databases">
        <authorList>
            <person name="Afonso C.L."/>
            <person name="Miller P.J."/>
            <person name="Scott M.A."/>
            <person name="Spackman E."/>
            <person name="Goraichik I."/>
            <person name="Dimitrov K.M."/>
            <person name="Suarez D.L."/>
            <person name="Swayne D.E."/>
        </authorList>
    </citation>
    <scope>NUCLEOTIDE SEQUENCE [LARGE SCALE GENOMIC DNA]</scope>
    <source>
        <strain evidence="8 9">A2P</strain>
    </source>
</reference>